<evidence type="ECO:0000313" key="2">
    <source>
        <dbReference type="Proteomes" id="UP000000311"/>
    </source>
</evidence>
<dbReference type="GO" id="GO:0042420">
    <property type="term" value="P:dopamine catabolic process"/>
    <property type="evidence" value="ECO:0007669"/>
    <property type="project" value="TreeGrafter"/>
</dbReference>
<dbReference type="PANTHER" id="PTHR10157">
    <property type="entry name" value="DOPAMINE BETA HYDROXYLASE RELATED"/>
    <property type="match status" value="1"/>
</dbReference>
<dbReference type="EMBL" id="GL440378">
    <property type="protein sequence ID" value="EFN65970.1"/>
    <property type="molecule type" value="Genomic_DNA"/>
</dbReference>
<dbReference type="InParanoid" id="E2AKR0"/>
<dbReference type="InterPro" id="IPR045266">
    <property type="entry name" value="DOH_DOMON"/>
</dbReference>
<dbReference type="PANTHER" id="PTHR10157:SF40">
    <property type="entry name" value="MOXD1 HOMOLOG 2"/>
    <property type="match status" value="1"/>
</dbReference>
<dbReference type="GO" id="GO:0005507">
    <property type="term" value="F:copper ion binding"/>
    <property type="evidence" value="ECO:0007669"/>
    <property type="project" value="TreeGrafter"/>
</dbReference>
<dbReference type="AlphaFoldDB" id="E2AKR0"/>
<keyword evidence="2" id="KW-1185">Reference proteome</keyword>
<dbReference type="GO" id="GO:0042421">
    <property type="term" value="P:norepinephrine biosynthetic process"/>
    <property type="evidence" value="ECO:0007669"/>
    <property type="project" value="TreeGrafter"/>
</dbReference>
<reference evidence="1 2" key="1">
    <citation type="journal article" date="2010" name="Science">
        <title>Genomic comparison of the ants Camponotus floridanus and Harpegnathos saltator.</title>
        <authorList>
            <person name="Bonasio R."/>
            <person name="Zhang G."/>
            <person name="Ye C."/>
            <person name="Mutti N.S."/>
            <person name="Fang X."/>
            <person name="Qin N."/>
            <person name="Donahue G."/>
            <person name="Yang P."/>
            <person name="Li Q."/>
            <person name="Li C."/>
            <person name="Zhang P."/>
            <person name="Huang Z."/>
            <person name="Berger S.L."/>
            <person name="Reinberg D."/>
            <person name="Wang J."/>
            <person name="Liebig J."/>
        </authorList>
    </citation>
    <scope>NUCLEOTIDE SEQUENCE [LARGE SCALE GENOMIC DNA]</scope>
    <source>
        <strain evidence="2">C129</strain>
    </source>
</reference>
<sequence>MEKILDDLVLASLVLLTRKFGCSFLRNKAAYILFSRIESLHPSKQFEADEPAATLGHGLASRQENKSVLSKDAFSGVTWRINISSGSPITRAPTHTNTRAQIHVQDPAQLAVKTRNEGGLAYLFGYDLSHTVKEKTIGRSGSRLDPQRAAKRDRIRAVAREISNRKDAEDGEGEGFPPTRTRSDLLTLKAHHVQNATQVSKSRASSRFVCFVALPLCVTHFYDGLNYICVEKCAFSKVDSQDFDDNERDIDNTANWNARNWHNSLTCAGSLGVVVTSASVTMGRQHEDCVTRLKMFRTYMTASRPRKIDDACRGMLDGRKGLNALTIWLNNVATRYERHLTTDACVSLSIFHQNLGAIPSCLRFKALASPVDRHVKGSSRDPQMDSSQDYRLLLGYENKTHTVLRFSRRYDTCDPRDLKITIFDVDMSRDVEKHRSMLYIRVHSLAIRPVSGVRNSLKLRAERWKPNKFRGGAFPLRNGSASHAGAGISRDDAALCNPGSASLGISTLRNTHGLRVS</sequence>
<dbReference type="CDD" id="cd09631">
    <property type="entry name" value="DOMON_DOH"/>
    <property type="match status" value="1"/>
</dbReference>
<dbReference type="InterPro" id="IPR000945">
    <property type="entry name" value="DBH-like"/>
</dbReference>
<dbReference type="GO" id="GO:0030667">
    <property type="term" value="C:secretory granule membrane"/>
    <property type="evidence" value="ECO:0007669"/>
    <property type="project" value="TreeGrafter"/>
</dbReference>
<accession>E2AKR0</accession>
<name>E2AKR0_CAMFO</name>
<protein>
    <submittedName>
        <fullName evidence="1">MOXD1-like protein 2</fullName>
    </submittedName>
</protein>
<dbReference type="GO" id="GO:0005615">
    <property type="term" value="C:extracellular space"/>
    <property type="evidence" value="ECO:0007669"/>
    <property type="project" value="TreeGrafter"/>
</dbReference>
<evidence type="ECO:0000313" key="1">
    <source>
        <dbReference type="EMBL" id="EFN65970.1"/>
    </source>
</evidence>
<dbReference type="GO" id="GO:0004500">
    <property type="term" value="F:dopamine beta-monooxygenase activity"/>
    <property type="evidence" value="ECO:0007669"/>
    <property type="project" value="InterPro"/>
</dbReference>
<organism evidence="2">
    <name type="scientific">Camponotus floridanus</name>
    <name type="common">Florida carpenter ant</name>
    <dbReference type="NCBI Taxonomy" id="104421"/>
    <lineage>
        <taxon>Eukaryota</taxon>
        <taxon>Metazoa</taxon>
        <taxon>Ecdysozoa</taxon>
        <taxon>Arthropoda</taxon>
        <taxon>Hexapoda</taxon>
        <taxon>Insecta</taxon>
        <taxon>Pterygota</taxon>
        <taxon>Neoptera</taxon>
        <taxon>Endopterygota</taxon>
        <taxon>Hymenoptera</taxon>
        <taxon>Apocrita</taxon>
        <taxon>Aculeata</taxon>
        <taxon>Formicoidea</taxon>
        <taxon>Formicidae</taxon>
        <taxon>Formicinae</taxon>
        <taxon>Camponotus</taxon>
    </lineage>
</organism>
<proteinExistence type="predicted"/>
<gene>
    <name evidence="1" type="ORF">EAG_12863</name>
</gene>
<dbReference type="Proteomes" id="UP000000311">
    <property type="component" value="Unassembled WGS sequence"/>
</dbReference>
<dbReference type="GO" id="GO:0006589">
    <property type="term" value="P:octopamine biosynthetic process"/>
    <property type="evidence" value="ECO:0007669"/>
    <property type="project" value="TreeGrafter"/>
</dbReference>
<dbReference type="OrthoDB" id="19261at2759"/>